<protein>
    <submittedName>
        <fullName evidence="1">Uncharacterized protein</fullName>
    </submittedName>
</protein>
<keyword evidence="2" id="KW-1185">Reference proteome</keyword>
<sequence length="552" mass="61094">MVRHGSTSTTGAGAQTQSDHDPALDVNSIELHSLFSPSFEPQGQSALPNVIDLDDADLLRLATRLWPSSAFNSAKSVQSSPETTANTSACSHSHPSHATEHSHPDISPESQSGHKHVSKTTQRTVMQEVADFGKAAFYTAASRIDVPEPISQLSQRLGFHACVAHYALEQFIDENGLSTQGTTPFRRPKRSAYFIEPSTIAVPFHPRPSSLNIDLLKSPSTASVSLLRRQDGTEASATGLGISALPVESTFLDAHSARSALSDAEACSSVLRSLQDTQETLISEWRERQQPNAYIGEMFQKFGILPRICRDVSLQEAEYEAALGLLCWTFSDAYGQRKKDFTKFDPECGEKVDALIKEFHELNTVRRILYWVECESADATKILLVRAESQLGTTDVLLDYRLIPEDASPGDPSRFLRIRLWKGVSFWKDCDKPFLRFVHAKTAFEGTYQGVKELLRAGAWDAKIEGILLDLALTGRVLPQWRKSKKFSDTATPGEVCQFYDGLVAKFPDPSTYTPLLSELFAALQVSQGLKVPLASDSERAWRPRDDTAFRL</sequence>
<name>A0ACC2WIS0_9TREE</name>
<comment type="caution">
    <text evidence="1">The sequence shown here is derived from an EMBL/GenBank/DDBJ whole genome shotgun (WGS) entry which is preliminary data.</text>
</comment>
<evidence type="ECO:0000313" key="1">
    <source>
        <dbReference type="EMBL" id="KAJ9110967.1"/>
    </source>
</evidence>
<gene>
    <name evidence="1" type="ORF">QFC20_002733</name>
</gene>
<evidence type="ECO:0000313" key="2">
    <source>
        <dbReference type="Proteomes" id="UP001230649"/>
    </source>
</evidence>
<dbReference type="Proteomes" id="UP001230649">
    <property type="component" value="Unassembled WGS sequence"/>
</dbReference>
<dbReference type="EMBL" id="JASBWS010000021">
    <property type="protein sequence ID" value="KAJ9110967.1"/>
    <property type="molecule type" value="Genomic_DNA"/>
</dbReference>
<accession>A0ACC2WIS0</accession>
<reference evidence="1" key="1">
    <citation type="submission" date="2023-04" db="EMBL/GenBank/DDBJ databases">
        <title>Draft Genome sequencing of Naganishia species isolated from polar environments using Oxford Nanopore Technology.</title>
        <authorList>
            <person name="Leo P."/>
            <person name="Venkateswaran K."/>
        </authorList>
    </citation>
    <scope>NUCLEOTIDE SEQUENCE</scope>
    <source>
        <strain evidence="1">MNA-CCFEE 5262</strain>
    </source>
</reference>
<proteinExistence type="predicted"/>
<organism evidence="1 2">
    <name type="scientific">Naganishia adeliensis</name>
    <dbReference type="NCBI Taxonomy" id="92952"/>
    <lineage>
        <taxon>Eukaryota</taxon>
        <taxon>Fungi</taxon>
        <taxon>Dikarya</taxon>
        <taxon>Basidiomycota</taxon>
        <taxon>Agaricomycotina</taxon>
        <taxon>Tremellomycetes</taxon>
        <taxon>Filobasidiales</taxon>
        <taxon>Filobasidiaceae</taxon>
        <taxon>Naganishia</taxon>
    </lineage>
</organism>